<dbReference type="InterPro" id="IPR013210">
    <property type="entry name" value="LRR_N_plant-typ"/>
</dbReference>
<feature type="domain" description="Protein kinase" evidence="15">
    <location>
        <begin position="747"/>
        <end position="1027"/>
    </location>
</feature>
<dbReference type="FunFam" id="3.80.10.10:FF:000400">
    <property type="entry name" value="Nuclear pore complex protein NUP107"/>
    <property type="match status" value="1"/>
</dbReference>
<sequence length="1027" mass="112492">MDPHLLFLLLLFYLSALTQAQPSSDTLSLLEFKKGIAADPTGVVRTTWNPVAWGSASAVDSCPRSWHGVTCDDSGAIIAVALDGLGLSGELKFSTIVGMRALRNLSLSGNSFTGRLVPAIGAMTSLQVVDLSENRFYGPVPGKLTNLWGLVHLNLSSNGFKGGFPSGIQNLQQLRVLDLRSNALWGDVGAILSKLRNVEHVDLSNNKFYGVLFMESSNFWSLANTVKYMNLSYNRLSGRFFSNDSMRLFRNLEILDLGQNQLTGELPSFDSLSNLKVFRAGNNLLDGPITEELFGSAMQLMELDLSGNGFTGGIQNVSSTTIKSLNLSSNSLTGQLPSSLGSCTVLDLSKNMLSGNLVVMQNWHYTLEVIKLSSNMLAGSLPSALGKYPKLSIVDLSLNQLTGSVLPSFFTSVTLTSLNLSGNQFNGSIPLQASQLTESILMSNNHLQSLDLSNNSLSGSLPPEISTMTSLNILILGKNSLSGKLPIEVNNLHELEVLDLSLNHFIGAIPDMIQLDLKVFNVSYNDLSGEIPQSLLKFPLSSFRPGNTLLDFPNHLFVGKNNSGDVENISHRNRSNVSIRIAFIVGSIGAVMLIFVMFITFHKIRSKEFCVKIGFGGEAAGRDVIDIFGHPNRFSTSKDDPLPTSTSFSNDHLLTSASRSLSAQKDLLIETVEYGYSDPRGTNAEPFPGLHERKSFRGSPPSSSTLFADSHALEQPVLLDVCTPDRLAGELFFLDSSLIFTAEELSRAPAEVLGRSSHGTSYRATLDNGHMLTVKWLRVGLVKHKKDFAKEAKRVGTIRHPNIISWRGYYWGPREQERLIISDYIQGDSLALYLYESTPRRYSRLSVNQRLKVAIDVARCLYHFHHDRGLPHGNLKPTNIILTGPDLTANLTDYGLHRLLTPSGIAEQILHLGALGYRAPELSTDKPLPSFKGDVYSFGVVLMELLTRKSAGDIISGQPGAVDLTDWVQMCTREGRGTDCFDRDIAGLEESPRVMDELLAVSLKCILPVNERPNIQTIYQDLISITM</sequence>
<evidence type="ECO:0000256" key="5">
    <source>
        <dbReference type="ARBA" id="ARBA00022729"/>
    </source>
</evidence>
<dbReference type="Pfam" id="PF00560">
    <property type="entry name" value="LRR_1"/>
    <property type="match status" value="6"/>
</dbReference>
<evidence type="ECO:0000256" key="6">
    <source>
        <dbReference type="ARBA" id="ARBA00022737"/>
    </source>
</evidence>
<keyword evidence="6" id="KW-0677">Repeat</keyword>
<dbReference type="OrthoDB" id="5789657at2759"/>
<dbReference type="InterPro" id="IPR000719">
    <property type="entry name" value="Prot_kinase_dom"/>
</dbReference>
<organism evidence="16 17">
    <name type="scientific">Dendrobium nobile</name>
    <name type="common">Orchid</name>
    <dbReference type="NCBI Taxonomy" id="94219"/>
    <lineage>
        <taxon>Eukaryota</taxon>
        <taxon>Viridiplantae</taxon>
        <taxon>Streptophyta</taxon>
        <taxon>Embryophyta</taxon>
        <taxon>Tracheophyta</taxon>
        <taxon>Spermatophyta</taxon>
        <taxon>Magnoliopsida</taxon>
        <taxon>Liliopsida</taxon>
        <taxon>Asparagales</taxon>
        <taxon>Orchidaceae</taxon>
        <taxon>Epidendroideae</taxon>
        <taxon>Malaxideae</taxon>
        <taxon>Dendrobiinae</taxon>
        <taxon>Dendrobium</taxon>
    </lineage>
</organism>
<evidence type="ECO:0000256" key="7">
    <source>
        <dbReference type="ARBA" id="ARBA00022741"/>
    </source>
</evidence>
<dbReference type="SUPFAM" id="SSF56112">
    <property type="entry name" value="Protein kinase-like (PK-like)"/>
    <property type="match status" value="1"/>
</dbReference>
<evidence type="ECO:0000313" key="17">
    <source>
        <dbReference type="Proteomes" id="UP000829196"/>
    </source>
</evidence>
<dbReference type="PANTHER" id="PTHR48003:SF5">
    <property type="entry name" value="OS07G0626500 PROTEIN"/>
    <property type="match status" value="1"/>
</dbReference>
<feature type="chain" id="PRO_5035857937" description="Protein kinase domain-containing protein" evidence="14">
    <location>
        <begin position="21"/>
        <end position="1027"/>
    </location>
</feature>
<evidence type="ECO:0000259" key="15">
    <source>
        <dbReference type="PROSITE" id="PS50011"/>
    </source>
</evidence>
<dbReference type="SMART" id="SM00220">
    <property type="entry name" value="S_TKc"/>
    <property type="match status" value="1"/>
</dbReference>
<dbReference type="Pfam" id="PF08263">
    <property type="entry name" value="LRRNT_2"/>
    <property type="match status" value="1"/>
</dbReference>
<keyword evidence="11" id="KW-0675">Receptor</keyword>
<evidence type="ECO:0000256" key="9">
    <source>
        <dbReference type="ARBA" id="ARBA00022989"/>
    </source>
</evidence>
<evidence type="ECO:0000256" key="4">
    <source>
        <dbReference type="ARBA" id="ARBA00022692"/>
    </source>
</evidence>
<dbReference type="EMBL" id="JAGYWB010000014">
    <property type="protein sequence ID" value="KAI0498605.1"/>
    <property type="molecule type" value="Genomic_DNA"/>
</dbReference>
<keyword evidence="5 14" id="KW-0732">Signal</keyword>
<keyword evidence="7" id="KW-0547">Nucleotide-binding</keyword>
<evidence type="ECO:0000256" key="14">
    <source>
        <dbReference type="SAM" id="SignalP"/>
    </source>
</evidence>
<dbReference type="Gene3D" id="1.10.510.10">
    <property type="entry name" value="Transferase(Phosphotransferase) domain 1"/>
    <property type="match status" value="1"/>
</dbReference>
<dbReference type="GO" id="GO:0005524">
    <property type="term" value="F:ATP binding"/>
    <property type="evidence" value="ECO:0007669"/>
    <property type="project" value="UniProtKB-KW"/>
</dbReference>
<dbReference type="SUPFAM" id="SSF52058">
    <property type="entry name" value="L domain-like"/>
    <property type="match status" value="2"/>
</dbReference>
<dbReference type="PROSITE" id="PS51450">
    <property type="entry name" value="LRR"/>
    <property type="match status" value="2"/>
</dbReference>
<dbReference type="FunFam" id="3.80.10.10:FF:000041">
    <property type="entry name" value="LRR receptor-like serine/threonine-protein kinase ERECTA"/>
    <property type="match status" value="1"/>
</dbReference>
<evidence type="ECO:0000256" key="12">
    <source>
        <dbReference type="ARBA" id="ARBA00023180"/>
    </source>
</evidence>
<dbReference type="Gene3D" id="3.30.200.20">
    <property type="entry name" value="Phosphorylase Kinase, domain 1"/>
    <property type="match status" value="1"/>
</dbReference>
<reference evidence="16" key="1">
    <citation type="journal article" date="2022" name="Front. Genet.">
        <title>Chromosome-Scale Assembly of the Dendrobium nobile Genome Provides Insights Into the Molecular Mechanism of the Biosynthesis of the Medicinal Active Ingredient of Dendrobium.</title>
        <authorList>
            <person name="Xu Q."/>
            <person name="Niu S.-C."/>
            <person name="Li K.-L."/>
            <person name="Zheng P.-J."/>
            <person name="Zhang X.-J."/>
            <person name="Jia Y."/>
            <person name="Liu Y."/>
            <person name="Niu Y.-X."/>
            <person name="Yu L.-H."/>
            <person name="Chen D.-F."/>
            <person name="Zhang G.-Q."/>
        </authorList>
    </citation>
    <scope>NUCLEOTIDE SEQUENCE</scope>
    <source>
        <tissue evidence="16">Leaf</tissue>
    </source>
</reference>
<evidence type="ECO:0000256" key="10">
    <source>
        <dbReference type="ARBA" id="ARBA00023136"/>
    </source>
</evidence>
<keyword evidence="2" id="KW-0597">Phosphoprotein</keyword>
<evidence type="ECO:0000256" key="13">
    <source>
        <dbReference type="SAM" id="Phobius"/>
    </source>
</evidence>
<proteinExistence type="predicted"/>
<keyword evidence="10 13" id="KW-0472">Membrane</keyword>
<dbReference type="PRINTS" id="PR00019">
    <property type="entry name" value="LEURICHRPT"/>
</dbReference>
<dbReference type="PANTHER" id="PTHR48003">
    <property type="entry name" value="OS07G0626500 PROTEIN"/>
    <property type="match status" value="1"/>
</dbReference>
<dbReference type="GO" id="GO:0016020">
    <property type="term" value="C:membrane"/>
    <property type="evidence" value="ECO:0007669"/>
    <property type="project" value="UniProtKB-SubCell"/>
</dbReference>
<evidence type="ECO:0000256" key="2">
    <source>
        <dbReference type="ARBA" id="ARBA00022553"/>
    </source>
</evidence>
<dbReference type="AlphaFoldDB" id="A0A8T3AWV7"/>
<keyword evidence="4 13" id="KW-0812">Transmembrane</keyword>
<evidence type="ECO:0000256" key="11">
    <source>
        <dbReference type="ARBA" id="ARBA00023170"/>
    </source>
</evidence>
<evidence type="ECO:0000313" key="16">
    <source>
        <dbReference type="EMBL" id="KAI0498605.1"/>
    </source>
</evidence>
<dbReference type="PROSITE" id="PS50011">
    <property type="entry name" value="PROTEIN_KINASE_DOM"/>
    <property type="match status" value="1"/>
</dbReference>
<accession>A0A8T3AWV7</accession>
<keyword evidence="12" id="KW-0325">Glycoprotein</keyword>
<dbReference type="InterPro" id="IPR011009">
    <property type="entry name" value="Kinase-like_dom_sf"/>
</dbReference>
<comment type="subcellular location">
    <subcellularLocation>
        <location evidence="1">Membrane</location>
        <topology evidence="1">Single-pass membrane protein</topology>
    </subcellularLocation>
</comment>
<keyword evidence="17" id="KW-1185">Reference proteome</keyword>
<dbReference type="InterPro" id="IPR053059">
    <property type="entry name" value="Inactive_SerThr-Kinase_ABA"/>
</dbReference>
<protein>
    <recommendedName>
        <fullName evidence="15">Protein kinase domain-containing protein</fullName>
    </recommendedName>
</protein>
<evidence type="ECO:0000256" key="1">
    <source>
        <dbReference type="ARBA" id="ARBA00004167"/>
    </source>
</evidence>
<dbReference type="InterPro" id="IPR001611">
    <property type="entry name" value="Leu-rich_rpt"/>
</dbReference>
<dbReference type="InterPro" id="IPR032675">
    <property type="entry name" value="LRR_dom_sf"/>
</dbReference>
<evidence type="ECO:0000256" key="8">
    <source>
        <dbReference type="ARBA" id="ARBA00022840"/>
    </source>
</evidence>
<keyword evidence="3" id="KW-0433">Leucine-rich repeat</keyword>
<dbReference type="Gene3D" id="3.80.10.10">
    <property type="entry name" value="Ribonuclease Inhibitor"/>
    <property type="match status" value="2"/>
</dbReference>
<evidence type="ECO:0000256" key="3">
    <source>
        <dbReference type="ARBA" id="ARBA00022614"/>
    </source>
</evidence>
<dbReference type="GO" id="GO:0004672">
    <property type="term" value="F:protein kinase activity"/>
    <property type="evidence" value="ECO:0007669"/>
    <property type="project" value="InterPro"/>
</dbReference>
<keyword evidence="8" id="KW-0067">ATP-binding</keyword>
<dbReference type="SMR" id="A0A8T3AWV7"/>
<name>A0A8T3AWV7_DENNO</name>
<feature type="signal peptide" evidence="14">
    <location>
        <begin position="1"/>
        <end position="20"/>
    </location>
</feature>
<dbReference type="Pfam" id="PF00069">
    <property type="entry name" value="Pkinase"/>
    <property type="match status" value="1"/>
</dbReference>
<dbReference type="FunFam" id="3.30.200.20:FF:000486">
    <property type="entry name" value="Leucine-rich repeat receptor-like protein kinase"/>
    <property type="match status" value="1"/>
</dbReference>
<keyword evidence="9 13" id="KW-1133">Transmembrane helix</keyword>
<gene>
    <name evidence="16" type="ORF">KFK09_019495</name>
</gene>
<comment type="caution">
    <text evidence="16">The sequence shown here is derived from an EMBL/GenBank/DDBJ whole genome shotgun (WGS) entry which is preliminary data.</text>
</comment>
<feature type="transmembrane region" description="Helical" evidence="13">
    <location>
        <begin position="577"/>
        <end position="599"/>
    </location>
</feature>
<dbReference type="Proteomes" id="UP000829196">
    <property type="component" value="Unassembled WGS sequence"/>
</dbReference>